<name>A0ACB8SA63_9AGAM</name>
<reference evidence="1" key="2">
    <citation type="journal article" date="2022" name="New Phytol.">
        <title>Evolutionary transition to the ectomycorrhizal habit in the genomes of a hyperdiverse lineage of mushroom-forming fungi.</title>
        <authorList>
            <person name="Looney B."/>
            <person name="Miyauchi S."/>
            <person name="Morin E."/>
            <person name="Drula E."/>
            <person name="Courty P.E."/>
            <person name="Kohler A."/>
            <person name="Kuo A."/>
            <person name="LaButti K."/>
            <person name="Pangilinan J."/>
            <person name="Lipzen A."/>
            <person name="Riley R."/>
            <person name="Andreopoulos W."/>
            <person name="He G."/>
            <person name="Johnson J."/>
            <person name="Nolan M."/>
            <person name="Tritt A."/>
            <person name="Barry K.W."/>
            <person name="Grigoriev I.V."/>
            <person name="Nagy L.G."/>
            <person name="Hibbett D."/>
            <person name="Henrissat B."/>
            <person name="Matheny P.B."/>
            <person name="Labbe J."/>
            <person name="Martin F.M."/>
        </authorList>
    </citation>
    <scope>NUCLEOTIDE SEQUENCE</scope>
    <source>
        <strain evidence="1">FP105234-sp</strain>
    </source>
</reference>
<keyword evidence="2" id="KW-1185">Reference proteome</keyword>
<sequence>MENAELVNKLKKLENELSVWKDAHSAARDAAEREKKIHEEQVTALRRQRPDAVANADEAGLIYCVIDGTRTFFTASYLKDGDEGGRRAGQDLIRAINRYVYNDRACEKKDNTVWIAVYVEKKRLVEDLGEVCTAEQFAGFCDGLSQASDFLHIVDVANKKDADYKIRQYLQTYAKLSQTQRFFFTGGYGSELSFIAAFAEAASATSKLVVIQSHNAPASGSFANLPILHVDDMFMKTIPVASYVPRQSTVDQTPRITSVSPTVDDEMISQIRSPTSLSFGVPRRAAVIDPSLPLYKQNPPPCNEHYLLDECSKNGRCKYSHDYILTDDQLATLAKNAKQSPCWFLNNSMQCPYGETCCWGHVCPFGVKCHFLSKDKCRFKGRKLLARQCSATTLAHLLDL</sequence>
<accession>A0ACB8SA63</accession>
<protein>
    <submittedName>
        <fullName evidence="1">Uncharacterized protein</fullName>
    </submittedName>
</protein>
<evidence type="ECO:0000313" key="2">
    <source>
        <dbReference type="Proteomes" id="UP000814033"/>
    </source>
</evidence>
<organism evidence="1 2">
    <name type="scientific">Auriscalpium vulgare</name>
    <dbReference type="NCBI Taxonomy" id="40419"/>
    <lineage>
        <taxon>Eukaryota</taxon>
        <taxon>Fungi</taxon>
        <taxon>Dikarya</taxon>
        <taxon>Basidiomycota</taxon>
        <taxon>Agaricomycotina</taxon>
        <taxon>Agaricomycetes</taxon>
        <taxon>Russulales</taxon>
        <taxon>Auriscalpiaceae</taxon>
        <taxon>Auriscalpium</taxon>
    </lineage>
</organism>
<proteinExistence type="predicted"/>
<dbReference type="EMBL" id="MU275842">
    <property type="protein sequence ID" value="KAI0053058.1"/>
    <property type="molecule type" value="Genomic_DNA"/>
</dbReference>
<gene>
    <name evidence="1" type="ORF">FA95DRAFT_1482606</name>
</gene>
<dbReference type="Proteomes" id="UP000814033">
    <property type="component" value="Unassembled WGS sequence"/>
</dbReference>
<evidence type="ECO:0000313" key="1">
    <source>
        <dbReference type="EMBL" id="KAI0053058.1"/>
    </source>
</evidence>
<comment type="caution">
    <text evidence="1">The sequence shown here is derived from an EMBL/GenBank/DDBJ whole genome shotgun (WGS) entry which is preliminary data.</text>
</comment>
<reference evidence="1" key="1">
    <citation type="submission" date="2021-02" db="EMBL/GenBank/DDBJ databases">
        <authorList>
            <consortium name="DOE Joint Genome Institute"/>
            <person name="Ahrendt S."/>
            <person name="Looney B.P."/>
            <person name="Miyauchi S."/>
            <person name="Morin E."/>
            <person name="Drula E."/>
            <person name="Courty P.E."/>
            <person name="Chicoki N."/>
            <person name="Fauchery L."/>
            <person name="Kohler A."/>
            <person name="Kuo A."/>
            <person name="Labutti K."/>
            <person name="Pangilinan J."/>
            <person name="Lipzen A."/>
            <person name="Riley R."/>
            <person name="Andreopoulos W."/>
            <person name="He G."/>
            <person name="Johnson J."/>
            <person name="Barry K.W."/>
            <person name="Grigoriev I.V."/>
            <person name="Nagy L."/>
            <person name="Hibbett D."/>
            <person name="Henrissat B."/>
            <person name="Matheny P.B."/>
            <person name="Labbe J."/>
            <person name="Martin F."/>
        </authorList>
    </citation>
    <scope>NUCLEOTIDE SEQUENCE</scope>
    <source>
        <strain evidence="1">FP105234-sp</strain>
    </source>
</reference>